<sequence length="290" mass="31827">MSPTSCVPSCHQSTHPIVTQIGDRQFWVTTDDQFPLTISCSEDKPTILTETTLGATTISLPCNCRILYGASVLVSDRLVCDHHNISEVTVQKVVPIQWTRRPIPVFADILKAPILLQRSEITTDSEDEVPVTDTHPGIPRWAEELLAAIGGAIAAALLAFATALIRRLVTRPRDSYLTPRRRRPSSRPTITVLTPTTAPPSHPPPTVALPLPPPPTPPPPPPPTTQEVGQTRRPGAPHRPRTVQGRPRKPFPASARPRSAAEIFGRDAMVPRQLVRNTHYDNSAYIDELD</sequence>
<feature type="compositionally biased region" description="Pro residues" evidence="1">
    <location>
        <begin position="197"/>
        <end position="224"/>
    </location>
</feature>
<reference evidence="3" key="1">
    <citation type="submission" date="2022-12" db="EMBL/GenBank/DDBJ databases">
        <title>Chromosome-level genome assembly of the bean flower thrips Megalurothrips usitatus.</title>
        <authorList>
            <person name="Ma L."/>
            <person name="Liu Q."/>
            <person name="Li H."/>
            <person name="Cai W."/>
        </authorList>
    </citation>
    <scope>NUCLEOTIDE SEQUENCE</scope>
    <source>
        <strain evidence="3">Cailab_2022a</strain>
    </source>
</reference>
<protein>
    <submittedName>
        <fullName evidence="3">Uncharacterized protein</fullName>
    </submittedName>
</protein>
<feature type="compositionally biased region" description="Low complexity" evidence="1">
    <location>
        <begin position="251"/>
        <end position="261"/>
    </location>
</feature>
<dbReference type="AlphaFoldDB" id="A0AAV7XLB5"/>
<keyword evidence="4" id="KW-1185">Reference proteome</keyword>
<feature type="transmembrane region" description="Helical" evidence="2">
    <location>
        <begin position="145"/>
        <end position="165"/>
    </location>
</feature>
<gene>
    <name evidence="3" type="ORF">ONE63_008173</name>
</gene>
<accession>A0AAV7XLB5</accession>
<name>A0AAV7XLB5_9NEOP</name>
<keyword evidence="2" id="KW-0812">Transmembrane</keyword>
<feature type="compositionally biased region" description="Basic residues" evidence="1">
    <location>
        <begin position="235"/>
        <end position="249"/>
    </location>
</feature>
<dbReference type="EMBL" id="JAPTSV010000006">
    <property type="protein sequence ID" value="KAJ1526587.1"/>
    <property type="molecule type" value="Genomic_DNA"/>
</dbReference>
<comment type="caution">
    <text evidence="3">The sequence shown here is derived from an EMBL/GenBank/DDBJ whole genome shotgun (WGS) entry which is preliminary data.</text>
</comment>
<dbReference type="Proteomes" id="UP001075354">
    <property type="component" value="Chromosome 6"/>
</dbReference>
<evidence type="ECO:0000256" key="1">
    <source>
        <dbReference type="SAM" id="MobiDB-lite"/>
    </source>
</evidence>
<evidence type="ECO:0000313" key="3">
    <source>
        <dbReference type="EMBL" id="KAJ1526587.1"/>
    </source>
</evidence>
<proteinExistence type="predicted"/>
<evidence type="ECO:0000313" key="4">
    <source>
        <dbReference type="Proteomes" id="UP001075354"/>
    </source>
</evidence>
<keyword evidence="2" id="KW-0472">Membrane</keyword>
<organism evidence="3 4">
    <name type="scientific">Megalurothrips usitatus</name>
    <name type="common">bean blossom thrips</name>
    <dbReference type="NCBI Taxonomy" id="439358"/>
    <lineage>
        <taxon>Eukaryota</taxon>
        <taxon>Metazoa</taxon>
        <taxon>Ecdysozoa</taxon>
        <taxon>Arthropoda</taxon>
        <taxon>Hexapoda</taxon>
        <taxon>Insecta</taxon>
        <taxon>Pterygota</taxon>
        <taxon>Neoptera</taxon>
        <taxon>Paraneoptera</taxon>
        <taxon>Thysanoptera</taxon>
        <taxon>Terebrantia</taxon>
        <taxon>Thripoidea</taxon>
        <taxon>Thripidae</taxon>
        <taxon>Megalurothrips</taxon>
    </lineage>
</organism>
<evidence type="ECO:0000256" key="2">
    <source>
        <dbReference type="SAM" id="Phobius"/>
    </source>
</evidence>
<feature type="region of interest" description="Disordered" evidence="1">
    <location>
        <begin position="176"/>
        <end position="264"/>
    </location>
</feature>
<keyword evidence="2" id="KW-1133">Transmembrane helix</keyword>